<protein>
    <submittedName>
        <fullName evidence="2">Uncharacterized protein</fullName>
    </submittedName>
</protein>
<evidence type="ECO:0000256" key="1">
    <source>
        <dbReference type="SAM" id="MobiDB-lite"/>
    </source>
</evidence>
<evidence type="ECO:0000313" key="3">
    <source>
        <dbReference type="Proteomes" id="UP000265520"/>
    </source>
</evidence>
<evidence type="ECO:0000313" key="2">
    <source>
        <dbReference type="EMBL" id="MCI62267.1"/>
    </source>
</evidence>
<feature type="compositionally biased region" description="Basic and acidic residues" evidence="1">
    <location>
        <begin position="10"/>
        <end position="19"/>
    </location>
</feature>
<dbReference type="EMBL" id="LXQA010615965">
    <property type="protein sequence ID" value="MCI62267.1"/>
    <property type="molecule type" value="Genomic_DNA"/>
</dbReference>
<sequence length="72" mass="7655">PTQHQSPETEQEKRRHEDSGEGAPPITEPEKTNEANSDETPKENHGGATPTNYGGDAISLETIAPLSSKATS</sequence>
<feature type="region of interest" description="Disordered" evidence="1">
    <location>
        <begin position="1"/>
        <end position="72"/>
    </location>
</feature>
<dbReference type="AlphaFoldDB" id="A0A392TPB3"/>
<accession>A0A392TPB3</accession>
<reference evidence="2 3" key="1">
    <citation type="journal article" date="2018" name="Front. Plant Sci.">
        <title>Red Clover (Trifolium pratense) and Zigzag Clover (T. medium) - A Picture of Genomic Similarities and Differences.</title>
        <authorList>
            <person name="Dluhosova J."/>
            <person name="Istvanek J."/>
            <person name="Nedelnik J."/>
            <person name="Repkova J."/>
        </authorList>
    </citation>
    <scope>NUCLEOTIDE SEQUENCE [LARGE SCALE GENOMIC DNA]</scope>
    <source>
        <strain evidence="3">cv. 10/8</strain>
        <tissue evidence="2">Leaf</tissue>
    </source>
</reference>
<feature type="compositionally biased region" description="Basic and acidic residues" evidence="1">
    <location>
        <begin position="28"/>
        <end position="45"/>
    </location>
</feature>
<name>A0A392TPB3_9FABA</name>
<comment type="caution">
    <text evidence="2">The sequence shown here is derived from an EMBL/GenBank/DDBJ whole genome shotgun (WGS) entry which is preliminary data.</text>
</comment>
<proteinExistence type="predicted"/>
<keyword evidence="3" id="KW-1185">Reference proteome</keyword>
<dbReference type="Proteomes" id="UP000265520">
    <property type="component" value="Unassembled WGS sequence"/>
</dbReference>
<organism evidence="2 3">
    <name type="scientific">Trifolium medium</name>
    <dbReference type="NCBI Taxonomy" id="97028"/>
    <lineage>
        <taxon>Eukaryota</taxon>
        <taxon>Viridiplantae</taxon>
        <taxon>Streptophyta</taxon>
        <taxon>Embryophyta</taxon>
        <taxon>Tracheophyta</taxon>
        <taxon>Spermatophyta</taxon>
        <taxon>Magnoliopsida</taxon>
        <taxon>eudicotyledons</taxon>
        <taxon>Gunneridae</taxon>
        <taxon>Pentapetalae</taxon>
        <taxon>rosids</taxon>
        <taxon>fabids</taxon>
        <taxon>Fabales</taxon>
        <taxon>Fabaceae</taxon>
        <taxon>Papilionoideae</taxon>
        <taxon>50 kb inversion clade</taxon>
        <taxon>NPAAA clade</taxon>
        <taxon>Hologalegina</taxon>
        <taxon>IRL clade</taxon>
        <taxon>Trifolieae</taxon>
        <taxon>Trifolium</taxon>
    </lineage>
</organism>
<feature type="non-terminal residue" evidence="2">
    <location>
        <position position="1"/>
    </location>
</feature>